<dbReference type="SUPFAM" id="SSF159283">
    <property type="entry name" value="Guanosine diphospho-D-mannose pyrophosphorylase/mannose-6-phosphate isomerase linker domain"/>
    <property type="match status" value="1"/>
</dbReference>
<dbReference type="InterPro" id="IPR049577">
    <property type="entry name" value="GMPP_N"/>
</dbReference>
<organism evidence="9 10">
    <name type="scientific">Porphyromonas cangingivalis</name>
    <dbReference type="NCBI Taxonomy" id="36874"/>
    <lineage>
        <taxon>Bacteria</taxon>
        <taxon>Pseudomonadati</taxon>
        <taxon>Bacteroidota</taxon>
        <taxon>Bacteroidia</taxon>
        <taxon>Bacteroidales</taxon>
        <taxon>Porphyromonadaceae</taxon>
        <taxon>Porphyromonas</taxon>
    </lineage>
</organism>
<sequence>MNLRLPIMDNKYYCVILAGGIGSRFWPYSRRSYPKQFLDFFGTGESLIRMTYRRFAMAFDPEHIIVVTNTIYKDIVREQLPELPETNILQEPCYRNTASAISYATMHIKAKCPDATVVYAPSDHMVLKEDVFREYVRMALDHAAESSSMVTLGIRPTHPETGYGYIQIGQETTNGEVFDAPKVGAFYPVKTFTEKPNKHMCKVLVESGEFFWNSGLFFANIGCMTKAIETHLPEVAERLFAHPEFYGTADEQKHINEVFPYSQNISFDYGVMEKTDNVHMLLCDMGWADLGTWSAIYNIAAKDKNQNSSVGKADFIFNDSNQNMVVVDKPDTLVLLQGISDTIVVQHGNVLMICRKGEEHKLKQGLIEAGSINEMYVE</sequence>
<keyword evidence="3 9" id="KW-0808">Transferase</keyword>
<dbReference type="AlphaFoldDB" id="A0A1T4MTN8"/>
<dbReference type="PANTHER" id="PTHR46390">
    <property type="entry name" value="MANNOSE-1-PHOSPHATE GUANYLYLTRANSFERASE"/>
    <property type="match status" value="1"/>
</dbReference>
<evidence type="ECO:0000313" key="9">
    <source>
        <dbReference type="EMBL" id="SJZ69998.1"/>
    </source>
</evidence>
<dbReference type="SUPFAM" id="SSF53448">
    <property type="entry name" value="Nucleotide-diphospho-sugar transferases"/>
    <property type="match status" value="1"/>
</dbReference>
<reference evidence="9 10" key="1">
    <citation type="submission" date="2017-02" db="EMBL/GenBank/DDBJ databases">
        <authorList>
            <person name="Peterson S.W."/>
        </authorList>
    </citation>
    <scope>NUCLEOTIDE SEQUENCE [LARGE SCALE GENOMIC DNA]</scope>
    <source>
        <strain evidence="9 10">ATCC 700135</strain>
    </source>
</reference>
<dbReference type="GO" id="GO:0009298">
    <property type="term" value="P:GDP-mannose biosynthetic process"/>
    <property type="evidence" value="ECO:0007669"/>
    <property type="project" value="TreeGrafter"/>
</dbReference>
<evidence type="ECO:0000256" key="6">
    <source>
        <dbReference type="ARBA" id="ARBA00023134"/>
    </source>
</evidence>
<evidence type="ECO:0000256" key="3">
    <source>
        <dbReference type="ARBA" id="ARBA00022679"/>
    </source>
</evidence>
<keyword evidence="6" id="KW-0342">GTP-binding</keyword>
<dbReference type="Proteomes" id="UP000189956">
    <property type="component" value="Unassembled WGS sequence"/>
</dbReference>
<dbReference type="EC" id="2.7.7.13" evidence="2"/>
<comment type="catalytic activity">
    <reaction evidence="7">
        <text>alpha-D-mannose 1-phosphate + GTP + H(+) = GDP-alpha-D-mannose + diphosphate</text>
        <dbReference type="Rhea" id="RHEA:15229"/>
        <dbReference type="ChEBI" id="CHEBI:15378"/>
        <dbReference type="ChEBI" id="CHEBI:33019"/>
        <dbReference type="ChEBI" id="CHEBI:37565"/>
        <dbReference type="ChEBI" id="CHEBI:57527"/>
        <dbReference type="ChEBI" id="CHEBI:58409"/>
        <dbReference type="EC" id="2.7.7.13"/>
    </reaction>
</comment>
<dbReference type="RefSeq" id="WP_126464431.1">
    <property type="nucleotide sequence ID" value="NZ_FUWL01000015.1"/>
</dbReference>
<dbReference type="CDD" id="cd02509">
    <property type="entry name" value="GDP-M1P_Guanylyltransferase"/>
    <property type="match status" value="1"/>
</dbReference>
<protein>
    <recommendedName>
        <fullName evidence="2">mannose-1-phosphate guanylyltransferase</fullName>
        <ecNumber evidence="2">2.7.7.13</ecNumber>
    </recommendedName>
</protein>
<name>A0A1T4MTN8_PORCN</name>
<dbReference type="PANTHER" id="PTHR46390:SF1">
    <property type="entry name" value="MANNOSE-1-PHOSPHATE GUANYLYLTRANSFERASE"/>
    <property type="match status" value="1"/>
</dbReference>
<evidence type="ECO:0000313" key="10">
    <source>
        <dbReference type="Proteomes" id="UP000189956"/>
    </source>
</evidence>
<dbReference type="FunFam" id="3.90.550.10:FF:000046">
    <property type="entry name" value="Mannose-1-phosphate guanylyltransferase (GDP)"/>
    <property type="match status" value="1"/>
</dbReference>
<evidence type="ECO:0000256" key="4">
    <source>
        <dbReference type="ARBA" id="ARBA00022695"/>
    </source>
</evidence>
<evidence type="ECO:0000256" key="7">
    <source>
        <dbReference type="ARBA" id="ARBA00047343"/>
    </source>
</evidence>
<dbReference type="GO" id="GO:0004475">
    <property type="term" value="F:mannose-1-phosphate guanylyltransferase (GTP) activity"/>
    <property type="evidence" value="ECO:0007669"/>
    <property type="project" value="UniProtKB-EC"/>
</dbReference>
<dbReference type="InterPro" id="IPR051161">
    <property type="entry name" value="Mannose-6P_isomerase_type2"/>
</dbReference>
<dbReference type="Gene3D" id="3.90.550.10">
    <property type="entry name" value="Spore Coat Polysaccharide Biosynthesis Protein SpsA, Chain A"/>
    <property type="match status" value="1"/>
</dbReference>
<comment type="similarity">
    <text evidence="1">Belongs to the mannose-6-phosphate isomerase type 2 family.</text>
</comment>
<dbReference type="GO" id="GO:0005525">
    <property type="term" value="F:GTP binding"/>
    <property type="evidence" value="ECO:0007669"/>
    <property type="project" value="UniProtKB-KW"/>
</dbReference>
<evidence type="ECO:0000256" key="1">
    <source>
        <dbReference type="ARBA" id="ARBA00006115"/>
    </source>
</evidence>
<evidence type="ECO:0000256" key="5">
    <source>
        <dbReference type="ARBA" id="ARBA00022741"/>
    </source>
</evidence>
<keyword evidence="4 9" id="KW-0548">Nucleotidyltransferase</keyword>
<dbReference type="EMBL" id="FUWL01000015">
    <property type="protein sequence ID" value="SJZ69998.1"/>
    <property type="molecule type" value="Genomic_DNA"/>
</dbReference>
<keyword evidence="5" id="KW-0547">Nucleotide-binding</keyword>
<evidence type="ECO:0000256" key="2">
    <source>
        <dbReference type="ARBA" id="ARBA00012387"/>
    </source>
</evidence>
<evidence type="ECO:0000259" key="8">
    <source>
        <dbReference type="Pfam" id="PF00483"/>
    </source>
</evidence>
<feature type="domain" description="Nucleotidyl transferase" evidence="8">
    <location>
        <begin position="15"/>
        <end position="305"/>
    </location>
</feature>
<proteinExistence type="inferred from homology"/>
<accession>A0A1T4MTN8</accession>
<gene>
    <name evidence="9" type="ORF">SAMN02745205_01655</name>
</gene>
<dbReference type="InterPro" id="IPR005835">
    <property type="entry name" value="NTP_transferase_dom"/>
</dbReference>
<dbReference type="InterPro" id="IPR029044">
    <property type="entry name" value="Nucleotide-diphossugar_trans"/>
</dbReference>
<dbReference type="Pfam" id="PF00483">
    <property type="entry name" value="NTP_transferase"/>
    <property type="match status" value="1"/>
</dbReference>